<name>A0A9D7XS91_9BACT</name>
<dbReference type="AlphaFoldDB" id="A0A9D7XS91"/>
<accession>A0A9D7XS91</accession>
<feature type="chain" id="PRO_5038449064" evidence="1">
    <location>
        <begin position="23"/>
        <end position="419"/>
    </location>
</feature>
<dbReference type="EMBL" id="JADKGY010000031">
    <property type="protein sequence ID" value="MBK9984791.1"/>
    <property type="molecule type" value="Genomic_DNA"/>
</dbReference>
<reference evidence="2 3" key="1">
    <citation type="submission" date="2020-10" db="EMBL/GenBank/DDBJ databases">
        <title>Connecting structure to function with the recovery of over 1000 high-quality activated sludge metagenome-assembled genomes encoding full-length rRNA genes using long-read sequencing.</title>
        <authorList>
            <person name="Singleton C.M."/>
            <person name="Petriglieri F."/>
            <person name="Kristensen J.M."/>
            <person name="Kirkegaard R.H."/>
            <person name="Michaelsen T.Y."/>
            <person name="Andersen M.H."/>
            <person name="Karst S.M."/>
            <person name="Dueholm M.S."/>
            <person name="Nielsen P.H."/>
            <person name="Albertsen M."/>
        </authorList>
    </citation>
    <scope>NUCLEOTIDE SEQUENCE [LARGE SCALE GENOMIC DNA]</scope>
    <source>
        <strain evidence="2">Ribe_18-Q3-R11-54_MAXAC.273</strain>
    </source>
</reference>
<evidence type="ECO:0000313" key="3">
    <source>
        <dbReference type="Proteomes" id="UP000808337"/>
    </source>
</evidence>
<gene>
    <name evidence="2" type="ORF">IPP15_20915</name>
</gene>
<protein>
    <submittedName>
        <fullName evidence="2">Uncharacterized protein</fullName>
    </submittedName>
</protein>
<dbReference type="Proteomes" id="UP000808337">
    <property type="component" value="Unassembled WGS sequence"/>
</dbReference>
<sequence length="419" mass="48100">MRVHTLFLFICLYSGLSSQTTADPWIRSQLSKVKWEQTYEGVLADYHPVLIILASDSVQIAGYLIHKGDKKSHRLLGDWKKKGPFELQERDEYDRLTGYLKGLITKDQIKMEWMSSDQSRVFNIIAFPNSLIKIKNFKPNSEYIQIASTPPVSISVQKMDYGIVSGIAHRNAVYTRFEGYCLDGTCSIWNTVIQNPGGAPIRVQMRQHDAQTYKAVMDEKEYPASLTANFPLVVRQFDNSKGFLDFIYPQLESKTYEAWVSNWVDKTWAEGVKYITSLNETDGIERLVHRSSGWVEILDAGEDYVSGLATYINPGSTRRECFVLLKKEDIILPTSELINTASDLKKAEALAFKISGPQTDEEYEAWLHKAGYKYLIPTREGVVMLTEFDMIYGDDIRLLSLEQSKLLIKKKYWRNFGWQ</sequence>
<evidence type="ECO:0000313" key="2">
    <source>
        <dbReference type="EMBL" id="MBK9984791.1"/>
    </source>
</evidence>
<proteinExistence type="predicted"/>
<feature type="signal peptide" evidence="1">
    <location>
        <begin position="1"/>
        <end position="22"/>
    </location>
</feature>
<organism evidence="2 3">
    <name type="scientific">Candidatus Opimibacter skivensis</name>
    <dbReference type="NCBI Taxonomy" id="2982028"/>
    <lineage>
        <taxon>Bacteria</taxon>
        <taxon>Pseudomonadati</taxon>
        <taxon>Bacteroidota</taxon>
        <taxon>Saprospiria</taxon>
        <taxon>Saprospirales</taxon>
        <taxon>Saprospiraceae</taxon>
        <taxon>Candidatus Opimibacter</taxon>
    </lineage>
</organism>
<comment type="caution">
    <text evidence="2">The sequence shown here is derived from an EMBL/GenBank/DDBJ whole genome shotgun (WGS) entry which is preliminary data.</text>
</comment>
<evidence type="ECO:0000256" key="1">
    <source>
        <dbReference type="SAM" id="SignalP"/>
    </source>
</evidence>
<keyword evidence="1" id="KW-0732">Signal</keyword>